<protein>
    <submittedName>
        <fullName evidence="1">Uncharacterized protein</fullName>
    </submittedName>
</protein>
<accession>A0A2P2P787</accession>
<proteinExistence type="predicted"/>
<dbReference type="AlphaFoldDB" id="A0A2P2P787"/>
<reference evidence="1" key="1">
    <citation type="submission" date="2018-02" db="EMBL/GenBank/DDBJ databases">
        <title>Rhizophora mucronata_Transcriptome.</title>
        <authorList>
            <person name="Meera S.P."/>
            <person name="Sreeshan A."/>
            <person name="Augustine A."/>
        </authorList>
    </citation>
    <scope>NUCLEOTIDE SEQUENCE</scope>
    <source>
        <tissue evidence="1">Leaf</tissue>
    </source>
</reference>
<organism evidence="1">
    <name type="scientific">Rhizophora mucronata</name>
    <name type="common">Asiatic mangrove</name>
    <dbReference type="NCBI Taxonomy" id="61149"/>
    <lineage>
        <taxon>Eukaryota</taxon>
        <taxon>Viridiplantae</taxon>
        <taxon>Streptophyta</taxon>
        <taxon>Embryophyta</taxon>
        <taxon>Tracheophyta</taxon>
        <taxon>Spermatophyta</taxon>
        <taxon>Magnoliopsida</taxon>
        <taxon>eudicotyledons</taxon>
        <taxon>Gunneridae</taxon>
        <taxon>Pentapetalae</taxon>
        <taxon>rosids</taxon>
        <taxon>fabids</taxon>
        <taxon>Malpighiales</taxon>
        <taxon>Rhizophoraceae</taxon>
        <taxon>Rhizophora</taxon>
    </lineage>
</organism>
<dbReference type="EMBL" id="GGEC01070075">
    <property type="protein sequence ID" value="MBX50559.1"/>
    <property type="molecule type" value="Transcribed_RNA"/>
</dbReference>
<evidence type="ECO:0000313" key="1">
    <source>
        <dbReference type="EMBL" id="MBX50559.1"/>
    </source>
</evidence>
<name>A0A2P2P787_RHIMU</name>
<sequence>MGKKSPGNYGTDLETIN</sequence>